<comment type="caution">
    <text evidence="11">The sequence shown here is derived from an EMBL/GenBank/DDBJ whole genome shotgun (WGS) entry which is preliminary data.</text>
</comment>
<keyword evidence="6 7" id="KW-0472">Membrane</keyword>
<evidence type="ECO:0000256" key="5">
    <source>
        <dbReference type="ARBA" id="ARBA00022989"/>
    </source>
</evidence>
<proteinExistence type="inferred from homology"/>
<comment type="similarity">
    <text evidence="2">Belongs to the MscS (TC 1.A.23) family.</text>
</comment>
<name>A0ABU4VJK7_9ACTN</name>
<dbReference type="SUPFAM" id="SSF82689">
    <property type="entry name" value="Mechanosensitive channel protein MscS (YggB), C-terminal domain"/>
    <property type="match status" value="1"/>
</dbReference>
<protein>
    <submittedName>
        <fullName evidence="11">Mechanosensitive ion channel family protein</fullName>
    </submittedName>
</protein>
<evidence type="ECO:0000256" key="4">
    <source>
        <dbReference type="ARBA" id="ARBA00022692"/>
    </source>
</evidence>
<dbReference type="PANTHER" id="PTHR30460">
    <property type="entry name" value="MODERATE CONDUCTANCE MECHANOSENSITIVE CHANNEL YBIO"/>
    <property type="match status" value="1"/>
</dbReference>
<evidence type="ECO:0000259" key="9">
    <source>
        <dbReference type="Pfam" id="PF21082"/>
    </source>
</evidence>
<dbReference type="InterPro" id="IPR010920">
    <property type="entry name" value="LSM_dom_sf"/>
</dbReference>
<dbReference type="InterPro" id="IPR011014">
    <property type="entry name" value="MscS_channel_TM-2"/>
</dbReference>
<gene>
    <name evidence="11" type="ORF">SK069_06890</name>
</gene>
<dbReference type="InterPro" id="IPR049142">
    <property type="entry name" value="MS_channel_1st"/>
</dbReference>
<feature type="transmembrane region" description="Helical" evidence="7">
    <location>
        <begin position="143"/>
        <end position="166"/>
    </location>
</feature>
<accession>A0ABU4VJK7</accession>
<evidence type="ECO:0000259" key="8">
    <source>
        <dbReference type="Pfam" id="PF00924"/>
    </source>
</evidence>
<feature type="domain" description="Mechanosensitive ion channel MscS C-terminal" evidence="9">
    <location>
        <begin position="270"/>
        <end position="354"/>
    </location>
</feature>
<dbReference type="EMBL" id="JAXAVX010000002">
    <property type="protein sequence ID" value="MDX8151309.1"/>
    <property type="molecule type" value="Genomic_DNA"/>
</dbReference>
<dbReference type="InterPro" id="IPR011066">
    <property type="entry name" value="MscS_channel_C_sf"/>
</dbReference>
<keyword evidence="3" id="KW-1003">Cell membrane</keyword>
<dbReference type="Gene3D" id="2.30.30.60">
    <property type="match status" value="1"/>
</dbReference>
<evidence type="ECO:0000256" key="2">
    <source>
        <dbReference type="ARBA" id="ARBA00008017"/>
    </source>
</evidence>
<dbReference type="Pfam" id="PF21088">
    <property type="entry name" value="MS_channel_1st"/>
    <property type="match status" value="1"/>
</dbReference>
<evidence type="ECO:0000313" key="12">
    <source>
        <dbReference type="Proteomes" id="UP001277761"/>
    </source>
</evidence>
<evidence type="ECO:0000313" key="11">
    <source>
        <dbReference type="EMBL" id="MDX8151309.1"/>
    </source>
</evidence>
<feature type="domain" description="Mechanosensitive ion channel transmembrane helices 2/3" evidence="10">
    <location>
        <begin position="155"/>
        <end position="191"/>
    </location>
</feature>
<feature type="transmembrane region" description="Helical" evidence="7">
    <location>
        <begin position="172"/>
        <end position="194"/>
    </location>
</feature>
<feature type="transmembrane region" description="Helical" evidence="7">
    <location>
        <begin position="72"/>
        <end position="92"/>
    </location>
</feature>
<dbReference type="Gene3D" id="3.30.70.100">
    <property type="match status" value="1"/>
</dbReference>
<evidence type="ECO:0000256" key="7">
    <source>
        <dbReference type="SAM" id="Phobius"/>
    </source>
</evidence>
<dbReference type="InterPro" id="IPR023408">
    <property type="entry name" value="MscS_beta-dom_sf"/>
</dbReference>
<dbReference type="InterPro" id="IPR045276">
    <property type="entry name" value="YbiO_bact"/>
</dbReference>
<evidence type="ECO:0000256" key="1">
    <source>
        <dbReference type="ARBA" id="ARBA00004651"/>
    </source>
</evidence>
<dbReference type="Gene3D" id="1.10.287.1260">
    <property type="match status" value="1"/>
</dbReference>
<dbReference type="Pfam" id="PF21082">
    <property type="entry name" value="MS_channel_3rd"/>
    <property type="match status" value="1"/>
</dbReference>
<dbReference type="SUPFAM" id="SSF82861">
    <property type="entry name" value="Mechanosensitive channel protein MscS (YggB), transmembrane region"/>
    <property type="match status" value="1"/>
</dbReference>
<dbReference type="InterPro" id="IPR049278">
    <property type="entry name" value="MS_channel_C"/>
</dbReference>
<keyword evidence="12" id="KW-1185">Reference proteome</keyword>
<evidence type="ECO:0000256" key="6">
    <source>
        <dbReference type="ARBA" id="ARBA00023136"/>
    </source>
</evidence>
<reference evidence="11 12" key="1">
    <citation type="submission" date="2023-11" db="EMBL/GenBank/DDBJ databases">
        <authorList>
            <person name="Xu M."/>
            <person name="Jiang T."/>
        </authorList>
    </citation>
    <scope>NUCLEOTIDE SEQUENCE [LARGE SCALE GENOMIC DNA]</scope>
    <source>
        <strain evidence="11 12">SD</strain>
    </source>
</reference>
<organism evidence="11 12">
    <name type="scientific">Patulibacter brassicae</name>
    <dbReference type="NCBI Taxonomy" id="1705717"/>
    <lineage>
        <taxon>Bacteria</taxon>
        <taxon>Bacillati</taxon>
        <taxon>Actinomycetota</taxon>
        <taxon>Thermoleophilia</taxon>
        <taxon>Solirubrobacterales</taxon>
        <taxon>Patulibacteraceae</taxon>
        <taxon>Patulibacter</taxon>
    </lineage>
</organism>
<dbReference type="SUPFAM" id="SSF50182">
    <property type="entry name" value="Sm-like ribonucleoproteins"/>
    <property type="match status" value="1"/>
</dbReference>
<sequence length="368" mass="39681">MALTTLPTILAQASSTGTTSAAERTAARAERAANRLERTCGAAGDSWQADLCRKIWDGYPGQTWNKLAAETVHWLTTGLFKIILIFVVAWVVNRLARRCIVKVGRRVGTGRLSRGLSRVRKYTPAALMETQEMSVRSEQRREAVLGILRSIVTGLIYAMAFFMALGEVGIDAGPLLAGAGVLGVALGFGAQTLVGDFLSGIFILVEDQYGVGDEIVFRPKSASGEPVTGTVEALSLRNTRMRALDGTVWHVPNGEMRAVGNQSQHWSRAVLDIAVVHGTDIGKAKAAMARAAEQVRENDPGVLEPPEVWGVQALNANGVVIRLVLKTTPSQQWRICRVVRERMLLEFAKDGIEMPAAESPAGEALPSV</sequence>
<dbReference type="Proteomes" id="UP001277761">
    <property type="component" value="Unassembled WGS sequence"/>
</dbReference>
<dbReference type="Pfam" id="PF00924">
    <property type="entry name" value="MS_channel_2nd"/>
    <property type="match status" value="1"/>
</dbReference>
<keyword evidence="4 7" id="KW-0812">Transmembrane</keyword>
<feature type="domain" description="Mechanosensitive ion channel MscS" evidence="8">
    <location>
        <begin position="192"/>
        <end position="257"/>
    </location>
</feature>
<keyword evidence="5 7" id="KW-1133">Transmembrane helix</keyword>
<comment type="subcellular location">
    <subcellularLocation>
        <location evidence="1">Cell membrane</location>
        <topology evidence="1">Multi-pass membrane protein</topology>
    </subcellularLocation>
</comment>
<dbReference type="InterPro" id="IPR006685">
    <property type="entry name" value="MscS_channel_2nd"/>
</dbReference>
<dbReference type="PANTHER" id="PTHR30460:SF0">
    <property type="entry name" value="MODERATE CONDUCTANCE MECHANOSENSITIVE CHANNEL YBIO"/>
    <property type="match status" value="1"/>
</dbReference>
<evidence type="ECO:0000256" key="3">
    <source>
        <dbReference type="ARBA" id="ARBA00022475"/>
    </source>
</evidence>
<evidence type="ECO:0000259" key="10">
    <source>
        <dbReference type="Pfam" id="PF21088"/>
    </source>
</evidence>
<dbReference type="RefSeq" id="WP_319953459.1">
    <property type="nucleotide sequence ID" value="NZ_JAXAVX010000002.1"/>
</dbReference>